<dbReference type="PANTHER" id="PTHR43072">
    <property type="entry name" value="N-ACETYLTRANSFERASE"/>
    <property type="match status" value="1"/>
</dbReference>
<dbReference type="EMBL" id="CP000545">
    <property type="protein sequence ID" value="ABM99800.1"/>
    <property type="molecule type" value="Genomic_DNA"/>
</dbReference>
<dbReference type="PANTHER" id="PTHR43072:SF8">
    <property type="entry name" value="ACYLTRANSFERASE FABY-RELATED"/>
    <property type="match status" value="1"/>
</dbReference>
<evidence type="ECO:0000313" key="3">
    <source>
        <dbReference type="Proteomes" id="UP000002283"/>
    </source>
</evidence>
<dbReference type="AlphaFoldDB" id="A2RXF1"/>
<dbReference type="Proteomes" id="UP000002283">
    <property type="component" value="Chromosome II"/>
</dbReference>
<proteinExistence type="predicted"/>
<dbReference type="HOGENOM" id="CLU_013985_4_2_4"/>
<protein>
    <submittedName>
        <fullName evidence="2">Phosphinothricin N-acetyltransferase</fullName>
    </submittedName>
</protein>
<dbReference type="Gene3D" id="3.40.630.30">
    <property type="match status" value="1"/>
</dbReference>
<evidence type="ECO:0000313" key="2">
    <source>
        <dbReference type="EMBL" id="ABM99800.1"/>
    </source>
</evidence>
<sequence>MRAVDCECPLRRPIAARSRRSAHRRVARRAHRSTPPRLADIDECAHSSDFVIPALFVFEMKATDAPTSSAIVRDATEHDLEAIQAIYAHHVLTGVASFEETPPSVDDLRARREAVRRHGLPYLVAELDGVVAGYAYATPYRPRSAYRYAIEDSTYVNEACRGRGIGRVLLAALIARCEAGPWRQMIAVIADGGRGGSTSLHRALGFEPIGTLRGVGFKHGRWIDTALMQRVLGDGAQTPPSNADASH</sequence>
<dbReference type="Pfam" id="PF13420">
    <property type="entry name" value="Acetyltransf_4"/>
    <property type="match status" value="1"/>
</dbReference>
<dbReference type="CDD" id="cd04301">
    <property type="entry name" value="NAT_SF"/>
    <property type="match status" value="1"/>
</dbReference>
<reference evidence="2 3" key="1">
    <citation type="submission" date="2007-01" db="EMBL/GenBank/DDBJ databases">
        <authorList>
            <person name="DeShazer D."/>
            <person name="Woods D.E."/>
            <person name="Nierman W.C."/>
        </authorList>
    </citation>
    <scope>NUCLEOTIDE SEQUENCE [LARGE SCALE GENOMIC DNA]</scope>
    <source>
        <strain evidence="2 3">NCTC 10229</strain>
    </source>
</reference>
<evidence type="ECO:0000259" key="1">
    <source>
        <dbReference type="PROSITE" id="PS51186"/>
    </source>
</evidence>
<accession>A2RXF1</accession>
<organism evidence="2 3">
    <name type="scientific">Burkholderia mallei (strain NCTC 10229)</name>
    <dbReference type="NCBI Taxonomy" id="412022"/>
    <lineage>
        <taxon>Bacteria</taxon>
        <taxon>Pseudomonadati</taxon>
        <taxon>Pseudomonadota</taxon>
        <taxon>Betaproteobacteria</taxon>
        <taxon>Burkholderiales</taxon>
        <taxon>Burkholderiaceae</taxon>
        <taxon>Burkholderia</taxon>
        <taxon>pseudomallei group</taxon>
    </lineage>
</organism>
<dbReference type="InterPro" id="IPR000182">
    <property type="entry name" value="GNAT_dom"/>
</dbReference>
<name>A2RXF1_BURM9</name>
<dbReference type="InterPro" id="IPR016181">
    <property type="entry name" value="Acyl_CoA_acyltransferase"/>
</dbReference>
<keyword evidence="2" id="KW-0808">Transferase</keyword>
<feature type="domain" description="N-acetyltransferase" evidence="1">
    <location>
        <begin position="70"/>
        <end position="233"/>
    </location>
</feature>
<dbReference type="SUPFAM" id="SSF55729">
    <property type="entry name" value="Acyl-CoA N-acyltransferases (Nat)"/>
    <property type="match status" value="1"/>
</dbReference>
<dbReference type="GO" id="GO:0016747">
    <property type="term" value="F:acyltransferase activity, transferring groups other than amino-acyl groups"/>
    <property type="evidence" value="ECO:0007669"/>
    <property type="project" value="InterPro"/>
</dbReference>
<dbReference type="PROSITE" id="PS51186">
    <property type="entry name" value="GNAT"/>
    <property type="match status" value="1"/>
</dbReference>
<gene>
    <name evidence="2" type="primary">pat</name>
    <name evidence="2" type="ordered locus">BMA10229_0554</name>
</gene>
<dbReference type="KEGG" id="bml:BMA10229_0554"/>